<feature type="chain" id="PRO_5017190146" description="Tetratricopeptide repeat-containing protein" evidence="1">
    <location>
        <begin position="21"/>
        <end position="314"/>
    </location>
</feature>
<dbReference type="AlphaFoldDB" id="A0A1H6U4S2"/>
<dbReference type="Gene3D" id="1.25.40.10">
    <property type="entry name" value="Tetratricopeptide repeat domain"/>
    <property type="match status" value="2"/>
</dbReference>
<name>A0A1H6U4S2_9GAMM</name>
<sequence length="314" mass="35519">MIRVLLIVIGFSLNFSVANAAKISPQGIQQVQAAQVYIQKKQYQPAQAALKTLIASQFPLEQAYGWRLQAQMSMQQAAYAQAVQALKQALALQVLTQAEALSMWHTLAGLHWRLQQTQAGIQAMQTWMQGVPKIQITAQDYLALAQAYSQEKLWSQVAVNVQKAIQKQTPEAVPEAWFQLQLAASVHQKDWRAALKVSRHLLKTYPHKVMYWQQVAQVYQQRGHLDKTLAIYRAAWLRGYLTREQDYQRLANFMVQQNVPQRAVEVLHLGFKRGHLGKSTANLNLLAWAQARAGQGALAQQMAYQTEKKPHLGS</sequence>
<feature type="signal peptide" evidence="1">
    <location>
        <begin position="1"/>
        <end position="20"/>
    </location>
</feature>
<evidence type="ECO:0000313" key="3">
    <source>
        <dbReference type="Proteomes" id="UP000242999"/>
    </source>
</evidence>
<dbReference type="SUPFAM" id="SSF48452">
    <property type="entry name" value="TPR-like"/>
    <property type="match status" value="1"/>
</dbReference>
<keyword evidence="1" id="KW-0732">Signal</keyword>
<evidence type="ECO:0000256" key="1">
    <source>
        <dbReference type="SAM" id="SignalP"/>
    </source>
</evidence>
<accession>A0A1H6U4S2</accession>
<evidence type="ECO:0000313" key="2">
    <source>
        <dbReference type="EMBL" id="SEI83375.1"/>
    </source>
</evidence>
<organism evidence="2 3">
    <name type="scientific">Allopseudospirillum japonicum</name>
    <dbReference type="NCBI Taxonomy" id="64971"/>
    <lineage>
        <taxon>Bacteria</taxon>
        <taxon>Pseudomonadati</taxon>
        <taxon>Pseudomonadota</taxon>
        <taxon>Gammaproteobacteria</taxon>
        <taxon>Oceanospirillales</taxon>
        <taxon>Oceanospirillaceae</taxon>
        <taxon>Allopseudospirillum</taxon>
    </lineage>
</organism>
<dbReference type="STRING" id="64971.SAMN05421831_11214"/>
<reference evidence="3" key="1">
    <citation type="submission" date="2016-10" db="EMBL/GenBank/DDBJ databases">
        <authorList>
            <person name="Varghese N."/>
            <person name="Submissions S."/>
        </authorList>
    </citation>
    <scope>NUCLEOTIDE SEQUENCE [LARGE SCALE GENOMIC DNA]</scope>
    <source>
        <strain evidence="3">DSM 7165</strain>
    </source>
</reference>
<dbReference type="RefSeq" id="WP_093311491.1">
    <property type="nucleotide sequence ID" value="NZ_FNYH01000012.1"/>
</dbReference>
<proteinExistence type="predicted"/>
<evidence type="ECO:0008006" key="4">
    <source>
        <dbReference type="Google" id="ProtNLM"/>
    </source>
</evidence>
<protein>
    <recommendedName>
        <fullName evidence="4">Tetratricopeptide repeat-containing protein</fullName>
    </recommendedName>
</protein>
<dbReference type="InterPro" id="IPR011990">
    <property type="entry name" value="TPR-like_helical_dom_sf"/>
</dbReference>
<dbReference type="OrthoDB" id="5829198at2"/>
<gene>
    <name evidence="2" type="ORF">SAMN05421831_11214</name>
</gene>
<dbReference type="Proteomes" id="UP000242999">
    <property type="component" value="Unassembled WGS sequence"/>
</dbReference>
<dbReference type="EMBL" id="FNYH01000012">
    <property type="protein sequence ID" value="SEI83375.1"/>
    <property type="molecule type" value="Genomic_DNA"/>
</dbReference>
<keyword evidence="3" id="KW-1185">Reference proteome</keyword>